<feature type="domain" description="C2H2-type" evidence="8">
    <location>
        <begin position="218"/>
        <end position="248"/>
    </location>
</feature>
<evidence type="ECO:0000256" key="1">
    <source>
        <dbReference type="ARBA" id="ARBA00022723"/>
    </source>
</evidence>
<comment type="caution">
    <text evidence="9">The sequence shown here is derived from an EMBL/GenBank/DDBJ whole genome shotgun (WGS) entry which is preliminary data.</text>
</comment>
<dbReference type="FunFam" id="3.30.160.60:FF:000221">
    <property type="entry name" value="Zinc finger protein 410"/>
    <property type="match status" value="1"/>
</dbReference>
<dbReference type="PANTHER" id="PTHR14003:SF1">
    <property type="entry name" value="ZINC FINGER TRANSCRIPTION FACTOR YY1"/>
    <property type="match status" value="1"/>
</dbReference>
<dbReference type="AlphaFoldDB" id="A0A835RAT8"/>
<evidence type="ECO:0000256" key="6">
    <source>
        <dbReference type="PROSITE-ProRule" id="PRU00042"/>
    </source>
</evidence>
<name>A0A835RAT8_VANPL</name>
<feature type="domain" description="C2H2-type" evidence="8">
    <location>
        <begin position="132"/>
        <end position="161"/>
    </location>
</feature>
<dbReference type="Pfam" id="PF00096">
    <property type="entry name" value="zf-C2H2"/>
    <property type="match status" value="3"/>
</dbReference>
<dbReference type="SUPFAM" id="SSF57667">
    <property type="entry name" value="beta-beta-alpha zinc fingers"/>
    <property type="match status" value="3"/>
</dbReference>
<feature type="compositionally biased region" description="Basic and acidic residues" evidence="7">
    <location>
        <begin position="308"/>
        <end position="319"/>
    </location>
</feature>
<keyword evidence="5" id="KW-0010">Activator</keyword>
<dbReference type="FunFam" id="3.30.160.60:FF:000125">
    <property type="entry name" value="Putative zinc finger protein 143"/>
    <property type="match status" value="1"/>
</dbReference>
<dbReference type="PROSITE" id="PS00028">
    <property type="entry name" value="ZINC_FINGER_C2H2_1"/>
    <property type="match status" value="5"/>
</dbReference>
<dbReference type="GO" id="GO:0031519">
    <property type="term" value="C:PcG protein complex"/>
    <property type="evidence" value="ECO:0007669"/>
    <property type="project" value="TreeGrafter"/>
</dbReference>
<evidence type="ECO:0000256" key="3">
    <source>
        <dbReference type="ARBA" id="ARBA00022771"/>
    </source>
</evidence>
<dbReference type="GO" id="GO:0000981">
    <property type="term" value="F:DNA-binding transcription factor activity, RNA polymerase II-specific"/>
    <property type="evidence" value="ECO:0007669"/>
    <property type="project" value="TreeGrafter"/>
</dbReference>
<evidence type="ECO:0000256" key="5">
    <source>
        <dbReference type="ARBA" id="ARBA00023159"/>
    </source>
</evidence>
<keyword evidence="4" id="KW-0862">Zinc</keyword>
<dbReference type="GO" id="GO:0005667">
    <property type="term" value="C:transcription regulator complex"/>
    <property type="evidence" value="ECO:0007669"/>
    <property type="project" value="TreeGrafter"/>
</dbReference>
<dbReference type="PANTHER" id="PTHR14003">
    <property type="entry name" value="TRANSCRIPTIONAL REPRESSOR PROTEIN YY"/>
    <property type="match status" value="1"/>
</dbReference>
<dbReference type="GO" id="GO:0000978">
    <property type="term" value="F:RNA polymerase II cis-regulatory region sequence-specific DNA binding"/>
    <property type="evidence" value="ECO:0007669"/>
    <property type="project" value="TreeGrafter"/>
</dbReference>
<dbReference type="Gene3D" id="3.30.160.60">
    <property type="entry name" value="Classic Zinc Finger"/>
    <property type="match status" value="5"/>
</dbReference>
<dbReference type="SMART" id="SM00355">
    <property type="entry name" value="ZnF_C2H2"/>
    <property type="match status" value="5"/>
</dbReference>
<dbReference type="InterPro" id="IPR013087">
    <property type="entry name" value="Znf_C2H2_type"/>
</dbReference>
<feature type="domain" description="C2H2-type" evidence="8">
    <location>
        <begin position="162"/>
        <end position="187"/>
    </location>
</feature>
<feature type="region of interest" description="Disordered" evidence="7">
    <location>
        <begin position="263"/>
        <end position="362"/>
    </location>
</feature>
<dbReference type="Proteomes" id="UP000639772">
    <property type="component" value="Unassembled WGS sequence"/>
</dbReference>
<feature type="compositionally biased region" description="Acidic residues" evidence="7">
    <location>
        <begin position="343"/>
        <end position="355"/>
    </location>
</feature>
<dbReference type="PROSITE" id="PS50157">
    <property type="entry name" value="ZINC_FINGER_C2H2_2"/>
    <property type="match status" value="5"/>
</dbReference>
<evidence type="ECO:0000313" key="9">
    <source>
        <dbReference type="EMBL" id="KAG0486973.1"/>
    </source>
</evidence>
<sequence>MDTYSDRLRPATKSSGSTIRWVREWVPQDVVGTGRKCYLLKWVTEDMLKALRERSKEPELEEQRPEPATEMLFLCTYDGCGKTFAEAGALRKHTHIHGERQYICRVEGCGKKFLDSSKLKRHNLIHTGERRYICPHEGCGKAFSLDFNLRAHMKTHSSENYHLCPYPECGKRYTHECKLRTHIKSQHEKTIDTVTQSEKINCTPKPPVVGSASADRPYVCPYAGCDKAYIHEYKLNLHLRKEHPGHNAAENYNVAAIEHGMDEVNDQATTRRVKSSVSKNSKRTKNNPSQKFRPPKAAKQVDLAAEVSDEKRWPSKELVNEDSEETEEDKEDLDKNDWRYLDENSDDDETEDEDGNMWSNMI</sequence>
<dbReference type="InterPro" id="IPR036236">
    <property type="entry name" value="Znf_C2H2_sf"/>
</dbReference>
<dbReference type="FunFam" id="3.30.160.60:FF:001190">
    <property type="entry name" value="zinc finger transcription factor YY1"/>
    <property type="match status" value="1"/>
</dbReference>
<keyword evidence="2" id="KW-0677">Repeat</keyword>
<accession>A0A835RAT8</accession>
<reference evidence="9 10" key="1">
    <citation type="journal article" date="2020" name="Nat. Food">
        <title>A phased Vanilla planifolia genome enables genetic improvement of flavour and production.</title>
        <authorList>
            <person name="Hasing T."/>
            <person name="Tang H."/>
            <person name="Brym M."/>
            <person name="Khazi F."/>
            <person name="Huang T."/>
            <person name="Chambers A.H."/>
        </authorList>
    </citation>
    <scope>NUCLEOTIDE SEQUENCE [LARGE SCALE GENOMIC DNA]</scope>
    <source>
        <tissue evidence="9">Leaf</tissue>
    </source>
</reference>
<gene>
    <name evidence="9" type="ORF">HPP92_009068</name>
</gene>
<dbReference type="OrthoDB" id="3437960at2759"/>
<dbReference type="GO" id="GO:0008270">
    <property type="term" value="F:zinc ion binding"/>
    <property type="evidence" value="ECO:0007669"/>
    <property type="project" value="UniProtKB-KW"/>
</dbReference>
<feature type="domain" description="C2H2-type" evidence="8">
    <location>
        <begin position="73"/>
        <end position="102"/>
    </location>
</feature>
<evidence type="ECO:0000256" key="2">
    <source>
        <dbReference type="ARBA" id="ARBA00022737"/>
    </source>
</evidence>
<dbReference type="EMBL" id="JADCNM010000004">
    <property type="protein sequence ID" value="KAG0486973.1"/>
    <property type="molecule type" value="Genomic_DNA"/>
</dbReference>
<feature type="compositionally biased region" description="Basic and acidic residues" evidence="7">
    <location>
        <begin position="332"/>
        <end position="342"/>
    </location>
</feature>
<evidence type="ECO:0000313" key="10">
    <source>
        <dbReference type="Proteomes" id="UP000639772"/>
    </source>
</evidence>
<feature type="domain" description="C2H2-type" evidence="8">
    <location>
        <begin position="102"/>
        <end position="131"/>
    </location>
</feature>
<evidence type="ECO:0000256" key="4">
    <source>
        <dbReference type="ARBA" id="ARBA00022833"/>
    </source>
</evidence>
<keyword evidence="3 6" id="KW-0863">Zinc-finger</keyword>
<evidence type="ECO:0000259" key="8">
    <source>
        <dbReference type="PROSITE" id="PS50157"/>
    </source>
</evidence>
<keyword evidence="1" id="KW-0479">Metal-binding</keyword>
<evidence type="ECO:0000256" key="7">
    <source>
        <dbReference type="SAM" id="MobiDB-lite"/>
    </source>
</evidence>
<feature type="compositionally biased region" description="Acidic residues" evidence="7">
    <location>
        <begin position="320"/>
        <end position="331"/>
    </location>
</feature>
<organism evidence="9 10">
    <name type="scientific">Vanilla planifolia</name>
    <name type="common">Vanilla</name>
    <dbReference type="NCBI Taxonomy" id="51239"/>
    <lineage>
        <taxon>Eukaryota</taxon>
        <taxon>Viridiplantae</taxon>
        <taxon>Streptophyta</taxon>
        <taxon>Embryophyta</taxon>
        <taxon>Tracheophyta</taxon>
        <taxon>Spermatophyta</taxon>
        <taxon>Magnoliopsida</taxon>
        <taxon>Liliopsida</taxon>
        <taxon>Asparagales</taxon>
        <taxon>Orchidaceae</taxon>
        <taxon>Vanilloideae</taxon>
        <taxon>Vanilleae</taxon>
        <taxon>Vanilla</taxon>
    </lineage>
</organism>
<protein>
    <recommendedName>
        <fullName evidence="8">C2H2-type domain-containing protein</fullName>
    </recommendedName>
</protein>
<proteinExistence type="predicted"/>
<dbReference type="GO" id="GO:0000785">
    <property type="term" value="C:chromatin"/>
    <property type="evidence" value="ECO:0007669"/>
    <property type="project" value="TreeGrafter"/>
</dbReference>